<proteinExistence type="predicted"/>
<protein>
    <recommendedName>
        <fullName evidence="4">Lipoprotein</fullName>
    </recommendedName>
</protein>
<evidence type="ECO:0000256" key="1">
    <source>
        <dbReference type="SAM" id="SignalP"/>
    </source>
</evidence>
<dbReference type="PROSITE" id="PS51257">
    <property type="entry name" value="PROKAR_LIPOPROTEIN"/>
    <property type="match status" value="1"/>
</dbReference>
<dbReference type="Proteomes" id="UP000612282">
    <property type="component" value="Unassembled WGS sequence"/>
</dbReference>
<dbReference type="RefSeq" id="WP_203810364.1">
    <property type="nucleotide sequence ID" value="NZ_BAAAQE010000045.1"/>
</dbReference>
<name>A0ABQ3XTW7_9ACTN</name>
<evidence type="ECO:0000313" key="2">
    <source>
        <dbReference type="EMBL" id="GID61921.1"/>
    </source>
</evidence>
<evidence type="ECO:0008006" key="4">
    <source>
        <dbReference type="Google" id="ProtNLM"/>
    </source>
</evidence>
<gene>
    <name evidence="2" type="ORF">Aco03nite_103250</name>
</gene>
<comment type="caution">
    <text evidence="2">The sequence shown here is derived from an EMBL/GenBank/DDBJ whole genome shotgun (WGS) entry which is preliminary data.</text>
</comment>
<reference evidence="2 3" key="1">
    <citation type="submission" date="2021-01" db="EMBL/GenBank/DDBJ databases">
        <title>Whole genome shotgun sequence of Actinoplanes couchii NBRC 106145.</title>
        <authorList>
            <person name="Komaki H."/>
            <person name="Tamura T."/>
        </authorList>
    </citation>
    <scope>NUCLEOTIDE SEQUENCE [LARGE SCALE GENOMIC DNA]</scope>
    <source>
        <strain evidence="2 3">NBRC 106145</strain>
    </source>
</reference>
<organism evidence="2 3">
    <name type="scientific">Actinoplanes couchii</name>
    <dbReference type="NCBI Taxonomy" id="403638"/>
    <lineage>
        <taxon>Bacteria</taxon>
        <taxon>Bacillati</taxon>
        <taxon>Actinomycetota</taxon>
        <taxon>Actinomycetes</taxon>
        <taxon>Micromonosporales</taxon>
        <taxon>Micromonosporaceae</taxon>
        <taxon>Actinoplanes</taxon>
    </lineage>
</organism>
<feature type="chain" id="PRO_5045829853" description="Lipoprotein" evidence="1">
    <location>
        <begin position="20"/>
        <end position="193"/>
    </location>
</feature>
<evidence type="ECO:0000313" key="3">
    <source>
        <dbReference type="Proteomes" id="UP000612282"/>
    </source>
</evidence>
<accession>A0ABQ3XTW7</accession>
<keyword evidence="3" id="KW-1185">Reference proteome</keyword>
<feature type="signal peptide" evidence="1">
    <location>
        <begin position="1"/>
        <end position="19"/>
    </location>
</feature>
<sequence length="193" mass="20686">MRKLFIVLAVLVTAGCSQVEVASAPWVADESVSERDLLNDALRIAFDRQDGVTQSYALVPATRPPGLVRMMPNGSHGDGGSFVTNYLFGRQELNALVELAPRETDTCELIKDGQSAAGTLCVRDDEVSANATGFTHVTVYFTGDGDVMPRAGAAETDEAAEFWARTEMVPIDEARWFTDLLERGTAAAAAAEA</sequence>
<keyword evidence="1" id="KW-0732">Signal</keyword>
<dbReference type="EMBL" id="BOMG01000147">
    <property type="protein sequence ID" value="GID61921.1"/>
    <property type="molecule type" value="Genomic_DNA"/>
</dbReference>